<evidence type="ECO:0000256" key="5">
    <source>
        <dbReference type="ARBA" id="ARBA00023180"/>
    </source>
</evidence>
<keyword evidence="8" id="KW-0732">Signal</keyword>
<proteinExistence type="inferred from homology"/>
<dbReference type="Gene3D" id="2.40.70.10">
    <property type="entry name" value="Acid Proteases"/>
    <property type="match status" value="2"/>
</dbReference>
<keyword evidence="3" id="KW-0064">Aspartyl protease</keyword>
<keyword evidence="4" id="KW-0378">Hydrolase</keyword>
<evidence type="ECO:0000256" key="8">
    <source>
        <dbReference type="SAM" id="SignalP"/>
    </source>
</evidence>
<dbReference type="InterPro" id="IPR033121">
    <property type="entry name" value="PEPTIDASE_A1"/>
</dbReference>
<dbReference type="InterPro" id="IPR021109">
    <property type="entry name" value="Peptidase_aspartic_dom_sf"/>
</dbReference>
<protein>
    <submittedName>
        <fullName evidence="10">Aspartic proteinase-like protein</fullName>
    </submittedName>
</protein>
<dbReference type="InterPro" id="IPR034161">
    <property type="entry name" value="Pepsin-like_plant"/>
</dbReference>
<keyword evidence="11" id="KW-1185">Reference proteome</keyword>
<evidence type="ECO:0000313" key="11">
    <source>
        <dbReference type="Proteomes" id="UP001055439"/>
    </source>
</evidence>
<dbReference type="EMBL" id="CP097505">
    <property type="protein sequence ID" value="URD92733.1"/>
    <property type="molecule type" value="Genomic_DNA"/>
</dbReference>
<evidence type="ECO:0000313" key="10">
    <source>
        <dbReference type="EMBL" id="URD92733.1"/>
    </source>
</evidence>
<dbReference type="GO" id="GO:0004190">
    <property type="term" value="F:aspartic-type endopeptidase activity"/>
    <property type="evidence" value="ECO:0007669"/>
    <property type="project" value="UniProtKB-KW"/>
</dbReference>
<evidence type="ECO:0000256" key="6">
    <source>
        <dbReference type="PIRSR" id="PIRSR601461-1"/>
    </source>
</evidence>
<dbReference type="Pfam" id="PF14543">
    <property type="entry name" value="TAXi_N"/>
    <property type="match status" value="1"/>
</dbReference>
<dbReference type="AlphaFoldDB" id="A0A9E7FF11"/>
<dbReference type="OrthoDB" id="2747330at2759"/>
<feature type="disulfide bond" evidence="7">
    <location>
        <begin position="353"/>
        <end position="394"/>
    </location>
</feature>
<dbReference type="PRINTS" id="PR00792">
    <property type="entry name" value="PEPSIN"/>
</dbReference>
<name>A0A9E7FF11_9LILI</name>
<reference evidence="10" key="1">
    <citation type="submission" date="2022-05" db="EMBL/GenBank/DDBJ databases">
        <title>The Musa troglodytarum L. genome provides insights into the mechanism of non-climacteric behaviour and enrichment of carotenoids.</title>
        <authorList>
            <person name="Wang J."/>
        </authorList>
    </citation>
    <scope>NUCLEOTIDE SEQUENCE</scope>
    <source>
        <tissue evidence="10">Leaf</tissue>
    </source>
</reference>
<dbReference type="InterPro" id="IPR032861">
    <property type="entry name" value="TAXi_N"/>
</dbReference>
<dbReference type="Proteomes" id="UP001055439">
    <property type="component" value="Chromosome 3"/>
</dbReference>
<evidence type="ECO:0000256" key="4">
    <source>
        <dbReference type="ARBA" id="ARBA00022801"/>
    </source>
</evidence>
<dbReference type="PROSITE" id="PS51767">
    <property type="entry name" value="PEPTIDASE_A1"/>
    <property type="match status" value="1"/>
</dbReference>
<dbReference type="CDD" id="cd05476">
    <property type="entry name" value="pepsin_A_like_plant"/>
    <property type="match status" value="1"/>
</dbReference>
<evidence type="ECO:0000256" key="7">
    <source>
        <dbReference type="PIRSR" id="PIRSR601461-2"/>
    </source>
</evidence>
<dbReference type="FunFam" id="2.40.70.10:FF:000028">
    <property type="entry name" value="Eukaryotic aspartyl protease family protein"/>
    <property type="match status" value="1"/>
</dbReference>
<keyword evidence="2" id="KW-0645">Protease</keyword>
<organism evidence="10 11">
    <name type="scientific">Musa troglodytarum</name>
    <name type="common">fe'i banana</name>
    <dbReference type="NCBI Taxonomy" id="320322"/>
    <lineage>
        <taxon>Eukaryota</taxon>
        <taxon>Viridiplantae</taxon>
        <taxon>Streptophyta</taxon>
        <taxon>Embryophyta</taxon>
        <taxon>Tracheophyta</taxon>
        <taxon>Spermatophyta</taxon>
        <taxon>Magnoliopsida</taxon>
        <taxon>Liliopsida</taxon>
        <taxon>Zingiberales</taxon>
        <taxon>Musaceae</taxon>
        <taxon>Musa</taxon>
    </lineage>
</organism>
<evidence type="ECO:0000256" key="2">
    <source>
        <dbReference type="ARBA" id="ARBA00022670"/>
    </source>
</evidence>
<evidence type="ECO:0000256" key="3">
    <source>
        <dbReference type="ARBA" id="ARBA00022750"/>
    </source>
</evidence>
<dbReference type="SUPFAM" id="SSF50630">
    <property type="entry name" value="Acid proteases"/>
    <property type="match status" value="1"/>
</dbReference>
<evidence type="ECO:0000259" key="9">
    <source>
        <dbReference type="PROSITE" id="PS51767"/>
    </source>
</evidence>
<sequence length="495" mass="53875">MASRRPSSSCRSLALCPLLLLVVLALSPSAGANGVFKVRHKFLGRKPSVGDLLAHDGRRHSRILSTVDLPIGGLGLPTSTGLYFAEIGIGNPSKKYYVQVDTGSDILWVNCISCKRCPQKSDLGVELTLYDPRESVSGSLVSCNENFCVSTYGDIPGCVANLPCEYRVVYGDGSSTAGFFVTDSVQYNQVSGDHQTRLVNASVTFGCGAQQSGDLGSSNEALDGILGFGQSNSSMISQLAASGTARKIFAHCLDTINGGGLFVIGHVVQPKVKTTPLVPDQPHYNVNMKAIEVGGAILELPTDLFDTGDKKGTIIDSGTTLSYLPEVAYKAIMNAIFSKYPDLKFYNNQGFLCFEHSGSVDDGFPEVVFHFENSLLLNVYPHDYLFENRDNIYCVGWQNGGLQSKDGRDMFLLGDLVLSNKLVLYDLENQVIGWTDYNCKLHSILLLAKIISCESIIQEPYVLGSMVDLYLLQYLMCVVTTTSDLIGKVIEHFKR</sequence>
<dbReference type="Pfam" id="PF14541">
    <property type="entry name" value="TAXi_C"/>
    <property type="match status" value="1"/>
</dbReference>
<keyword evidence="7" id="KW-1015">Disulfide bond</keyword>
<keyword evidence="5" id="KW-0325">Glycoprotein</keyword>
<feature type="active site" evidence="6">
    <location>
        <position position="101"/>
    </location>
</feature>
<dbReference type="GO" id="GO:0006508">
    <property type="term" value="P:proteolysis"/>
    <property type="evidence" value="ECO:0007669"/>
    <property type="project" value="UniProtKB-KW"/>
</dbReference>
<evidence type="ECO:0000256" key="1">
    <source>
        <dbReference type="ARBA" id="ARBA00007447"/>
    </source>
</evidence>
<dbReference type="FunFam" id="2.40.70.10:FF:000056">
    <property type="entry name" value="Eukaryotic aspartyl protease family protein"/>
    <property type="match status" value="1"/>
</dbReference>
<feature type="active site" evidence="6">
    <location>
        <position position="316"/>
    </location>
</feature>
<comment type="similarity">
    <text evidence="1">Belongs to the peptidase A1 family.</text>
</comment>
<dbReference type="InterPro" id="IPR032799">
    <property type="entry name" value="TAXi_C"/>
</dbReference>
<feature type="domain" description="Peptidase A1" evidence="9">
    <location>
        <begin position="83"/>
        <end position="435"/>
    </location>
</feature>
<gene>
    <name evidence="10" type="ORF">MUK42_01922</name>
</gene>
<dbReference type="InterPro" id="IPR001461">
    <property type="entry name" value="Aspartic_peptidase_A1"/>
</dbReference>
<feature type="chain" id="PRO_5039526073" evidence="8">
    <location>
        <begin position="33"/>
        <end position="495"/>
    </location>
</feature>
<dbReference type="PANTHER" id="PTHR13683">
    <property type="entry name" value="ASPARTYL PROTEASES"/>
    <property type="match status" value="1"/>
</dbReference>
<accession>A0A9E7FF11</accession>
<dbReference type="PANTHER" id="PTHR13683:SF768">
    <property type="entry name" value="EUKARYOTIC ASPARTYL PROTEASE FAMILY PROTEIN"/>
    <property type="match status" value="1"/>
</dbReference>
<feature type="signal peptide" evidence="8">
    <location>
        <begin position="1"/>
        <end position="32"/>
    </location>
</feature>